<evidence type="ECO:0000256" key="3">
    <source>
        <dbReference type="ARBA" id="ARBA00023163"/>
    </source>
</evidence>
<dbReference type="GO" id="GO:0003700">
    <property type="term" value="F:DNA-binding transcription factor activity"/>
    <property type="evidence" value="ECO:0007669"/>
    <property type="project" value="InterPro"/>
</dbReference>
<keyword evidence="6" id="KW-1185">Reference proteome</keyword>
<keyword evidence="2" id="KW-0238">DNA-binding</keyword>
<dbReference type="InterPro" id="IPR014710">
    <property type="entry name" value="RmlC-like_jellyroll"/>
</dbReference>
<evidence type="ECO:0000313" key="5">
    <source>
        <dbReference type="EMBL" id="KRK35199.1"/>
    </source>
</evidence>
<evidence type="ECO:0000313" key="6">
    <source>
        <dbReference type="Proteomes" id="UP000051176"/>
    </source>
</evidence>
<dbReference type="Proteomes" id="UP000051176">
    <property type="component" value="Unassembled WGS sequence"/>
</dbReference>
<reference evidence="5 6" key="1">
    <citation type="journal article" date="2015" name="Genome Announc.">
        <title>Expanding the biotechnology potential of lactobacilli through comparative genomics of 213 strains and associated genera.</title>
        <authorList>
            <person name="Sun Z."/>
            <person name="Harris H.M."/>
            <person name="McCann A."/>
            <person name="Guo C."/>
            <person name="Argimon S."/>
            <person name="Zhang W."/>
            <person name="Yang X."/>
            <person name="Jeffery I.B."/>
            <person name="Cooney J.C."/>
            <person name="Kagawa T.F."/>
            <person name="Liu W."/>
            <person name="Song Y."/>
            <person name="Salvetti E."/>
            <person name="Wrobel A."/>
            <person name="Rasinkangas P."/>
            <person name="Parkhill J."/>
            <person name="Rea M.C."/>
            <person name="O'Sullivan O."/>
            <person name="Ritari J."/>
            <person name="Douillard F.P."/>
            <person name="Paul Ross R."/>
            <person name="Yang R."/>
            <person name="Briner A.E."/>
            <person name="Felis G.E."/>
            <person name="de Vos W.M."/>
            <person name="Barrangou R."/>
            <person name="Klaenhammer T.R."/>
            <person name="Caufield P.W."/>
            <person name="Cui Y."/>
            <person name="Zhang H."/>
            <person name="O'Toole P.W."/>
        </authorList>
    </citation>
    <scope>NUCLEOTIDE SEQUENCE [LARGE SCALE GENOMIC DNA]</scope>
    <source>
        <strain evidence="5 6">ATCC 53295</strain>
    </source>
</reference>
<dbReference type="SUPFAM" id="SSF51215">
    <property type="entry name" value="Regulatory protein AraC"/>
    <property type="match status" value="1"/>
</dbReference>
<dbReference type="eggNOG" id="COG1917">
    <property type="taxonomic scope" value="Bacteria"/>
</dbReference>
<dbReference type="PATRIC" id="fig|1267003.4.peg.1585"/>
<dbReference type="GO" id="GO:0043565">
    <property type="term" value="F:sequence-specific DNA binding"/>
    <property type="evidence" value="ECO:0007669"/>
    <property type="project" value="InterPro"/>
</dbReference>
<dbReference type="EMBL" id="AZCZ01000038">
    <property type="protein sequence ID" value="KRK35199.1"/>
    <property type="molecule type" value="Genomic_DNA"/>
</dbReference>
<dbReference type="Gene3D" id="1.10.10.60">
    <property type="entry name" value="Homeodomain-like"/>
    <property type="match status" value="2"/>
</dbReference>
<evidence type="ECO:0000259" key="4">
    <source>
        <dbReference type="PROSITE" id="PS01124"/>
    </source>
</evidence>
<dbReference type="RefSeq" id="WP_020090182.1">
    <property type="nucleotide sequence ID" value="NZ_AZCZ01000038.1"/>
</dbReference>
<dbReference type="Pfam" id="PF12833">
    <property type="entry name" value="HTH_18"/>
    <property type="match status" value="1"/>
</dbReference>
<dbReference type="SUPFAM" id="SSF46689">
    <property type="entry name" value="Homeodomain-like"/>
    <property type="match status" value="1"/>
</dbReference>
<dbReference type="STRING" id="357278.IV61_GL001518"/>
<dbReference type="AlphaFoldDB" id="A0A0R1GMA7"/>
<dbReference type="PANTHER" id="PTHR43280:SF2">
    <property type="entry name" value="HTH-TYPE TRANSCRIPTIONAL REGULATOR EXSA"/>
    <property type="match status" value="1"/>
</dbReference>
<gene>
    <name evidence="5" type="ORF">FD07_GL001502</name>
</gene>
<evidence type="ECO:0000256" key="2">
    <source>
        <dbReference type="ARBA" id="ARBA00023125"/>
    </source>
</evidence>
<organism evidence="5 6">
    <name type="scientific">Levilactobacillus parabrevis ATCC 53295</name>
    <dbReference type="NCBI Taxonomy" id="1267003"/>
    <lineage>
        <taxon>Bacteria</taxon>
        <taxon>Bacillati</taxon>
        <taxon>Bacillota</taxon>
        <taxon>Bacilli</taxon>
        <taxon>Lactobacillales</taxon>
        <taxon>Lactobacillaceae</taxon>
        <taxon>Levilactobacillus</taxon>
    </lineage>
</organism>
<dbReference type="PANTHER" id="PTHR43280">
    <property type="entry name" value="ARAC-FAMILY TRANSCRIPTIONAL REGULATOR"/>
    <property type="match status" value="1"/>
</dbReference>
<sequence length="287" mass="32838">MAQQQLFQTIESNIYLYGGHFQRNFPSWHYPREQHQLFELIAVMQGSVTMFMGTSRRVISAGEAVIITPETPHESFNFSGDRLQFFCFHFNVGDLDLKTRIIKNLGNVVIPADSVVSQAARKLIQSIVVLEEANVQAAERKFRLEIFFLDFMIALSKSQPVVTTAQEYPEREVILAQKLASGLFAEDTTRRTFQAVCAHRNISTTYGHRIFKKIYGVTPTEYAKERQFSRAKGLLEIGENSIEAIALQMKFSSQASFSKQFKQWSGMTPSAFRKTQKRERHSADYLV</sequence>
<dbReference type="Gene3D" id="2.60.120.10">
    <property type="entry name" value="Jelly Rolls"/>
    <property type="match status" value="1"/>
</dbReference>
<comment type="caution">
    <text evidence="5">The sequence shown here is derived from an EMBL/GenBank/DDBJ whole genome shotgun (WGS) entry which is preliminary data.</text>
</comment>
<dbReference type="InterPro" id="IPR037923">
    <property type="entry name" value="HTH-like"/>
</dbReference>
<name>A0A0R1GMA7_9LACO</name>
<dbReference type="Pfam" id="PF02311">
    <property type="entry name" value="AraC_binding"/>
    <property type="match status" value="1"/>
</dbReference>
<keyword evidence="1" id="KW-0805">Transcription regulation</keyword>
<dbReference type="PROSITE" id="PS01124">
    <property type="entry name" value="HTH_ARAC_FAMILY_2"/>
    <property type="match status" value="1"/>
</dbReference>
<dbReference type="InterPro" id="IPR003313">
    <property type="entry name" value="AraC-bd"/>
</dbReference>
<dbReference type="InterPro" id="IPR009057">
    <property type="entry name" value="Homeodomain-like_sf"/>
</dbReference>
<dbReference type="InterPro" id="IPR018060">
    <property type="entry name" value="HTH_AraC"/>
</dbReference>
<feature type="domain" description="HTH araC/xylS-type" evidence="4">
    <location>
        <begin position="177"/>
        <end position="275"/>
    </location>
</feature>
<dbReference type="eggNOG" id="COG4977">
    <property type="taxonomic scope" value="Bacteria"/>
</dbReference>
<dbReference type="OrthoDB" id="1975977at2"/>
<accession>A0A0R1GMA7</accession>
<proteinExistence type="predicted"/>
<evidence type="ECO:0000256" key="1">
    <source>
        <dbReference type="ARBA" id="ARBA00023015"/>
    </source>
</evidence>
<protein>
    <submittedName>
        <fullName evidence="5">AraC family transcriptional regulator</fullName>
    </submittedName>
</protein>
<dbReference type="SMART" id="SM00342">
    <property type="entry name" value="HTH_ARAC"/>
    <property type="match status" value="1"/>
</dbReference>
<keyword evidence="3" id="KW-0804">Transcription</keyword>